<sequence>MKWSSLFLYSHKEDPREAEVISHKLMLRSAMIKRLASGIYSWLPYGLKALRKVENIIREEMDRSGAQEVLMPAVQPAEIWKESGRWEFYGKELLRFTDRKGGEFAMGPTHEEVITTIVRDEVRSYRDLPLNLYQIQTKFRDEIRPRFGVMRSREFIMKDAYSFDTDEEGAAKSYDAMRKAYERIFTRCGLKFKAVEAESGPIGGSYSHEFMVLASTGEDIILSCPSCSYAANLEKAEIAAPAEPVFRQAPEGSPKKVKTPDMRTIEEVCGFLGVTPQELVKTLIYDTDKGVVAALVRGDHEVNEAKLKRAAGCESLELADEATIEKHTGAPRGFAGPVNLPVRIIADYGLLDSGPYVTGANEEDYHLTNVWLSRDAKVDKVADIRNAQKGDLCPRCGEATLDEIRGIEVGHIFKLGTKYSKAMGATFLDESGEQRPIIMGCYGIGVGRVLAAAIEQYADENGMVLPVSLAPYPVLVLPVNVGEEEVMDAASKIYEELKACGVDVLLDDRDARPGVKFMDADLIGAPYRITVGMRGLKEGVVEIKERATGTVEKIRVGEAAGYCMAKIKEAGSDY</sequence>
<evidence type="ECO:0000256" key="6">
    <source>
        <dbReference type="ARBA" id="ARBA00022598"/>
    </source>
</evidence>
<dbReference type="PROSITE" id="PS50862">
    <property type="entry name" value="AA_TRNA_LIGASE_II"/>
    <property type="match status" value="1"/>
</dbReference>
<dbReference type="GO" id="GO:0006433">
    <property type="term" value="P:prolyl-tRNA aminoacylation"/>
    <property type="evidence" value="ECO:0007669"/>
    <property type="project" value="InterPro"/>
</dbReference>
<dbReference type="PANTHER" id="PTHR42753">
    <property type="entry name" value="MITOCHONDRIAL RIBOSOME PROTEIN L39/PROLYL-TRNA LIGASE FAMILY MEMBER"/>
    <property type="match status" value="1"/>
</dbReference>
<keyword evidence="7" id="KW-0547">Nucleotide-binding</keyword>
<dbReference type="InterPro" id="IPR045864">
    <property type="entry name" value="aa-tRNA-synth_II/BPL/LPL"/>
</dbReference>
<comment type="subunit">
    <text evidence="2">Homodimer.</text>
</comment>
<protein>
    <recommendedName>
        <fullName evidence="4">Proline--tRNA ligase</fullName>
        <ecNumber evidence="3">6.1.1.15</ecNumber>
    </recommendedName>
    <alternativeName>
        <fullName evidence="11">Prolyl-tRNA synthetase</fullName>
    </alternativeName>
</protein>
<dbReference type="CDD" id="cd04334">
    <property type="entry name" value="ProRS-INS"/>
    <property type="match status" value="1"/>
</dbReference>
<keyword evidence="5" id="KW-0963">Cytoplasm</keyword>
<dbReference type="InterPro" id="IPR023717">
    <property type="entry name" value="Pro-tRNA-Synthase_IIa_type1"/>
</dbReference>
<reference evidence="14" key="1">
    <citation type="submission" date="2019-03" db="EMBL/GenBank/DDBJ databases">
        <authorList>
            <person name="Hao L."/>
        </authorList>
    </citation>
    <scope>NUCLEOTIDE SEQUENCE</scope>
</reference>
<keyword evidence="9" id="KW-0648">Protein biosynthesis</keyword>
<dbReference type="PANTHER" id="PTHR42753:SF2">
    <property type="entry name" value="PROLINE--TRNA LIGASE"/>
    <property type="match status" value="1"/>
</dbReference>
<dbReference type="GO" id="GO:0005829">
    <property type="term" value="C:cytosol"/>
    <property type="evidence" value="ECO:0007669"/>
    <property type="project" value="TreeGrafter"/>
</dbReference>
<evidence type="ECO:0000256" key="11">
    <source>
        <dbReference type="ARBA" id="ARBA00029731"/>
    </source>
</evidence>
<gene>
    <name evidence="14" type="primary">proS</name>
    <name evidence="14" type="ORF">SCFA_90012</name>
</gene>
<dbReference type="PRINTS" id="PR01046">
    <property type="entry name" value="TRNASYNTHPRO"/>
</dbReference>
<keyword evidence="6 14" id="KW-0436">Ligase</keyword>
<dbReference type="CDD" id="cd00779">
    <property type="entry name" value="ProRS_core_prok"/>
    <property type="match status" value="1"/>
</dbReference>
<dbReference type="Gene3D" id="3.40.50.800">
    <property type="entry name" value="Anticodon-binding domain"/>
    <property type="match status" value="1"/>
</dbReference>
<keyword evidence="8" id="KW-0067">ATP-binding</keyword>
<dbReference type="InterPro" id="IPR036754">
    <property type="entry name" value="YbaK/aa-tRNA-synt-asso_dom_sf"/>
</dbReference>
<comment type="subcellular location">
    <subcellularLocation>
        <location evidence="1">Cytoplasm</location>
    </subcellularLocation>
</comment>
<evidence type="ECO:0000256" key="4">
    <source>
        <dbReference type="ARBA" id="ARBA00019110"/>
    </source>
</evidence>
<dbReference type="SUPFAM" id="SSF55826">
    <property type="entry name" value="YbaK/ProRS associated domain"/>
    <property type="match status" value="1"/>
</dbReference>
<dbReference type="GO" id="GO:0004827">
    <property type="term" value="F:proline-tRNA ligase activity"/>
    <property type="evidence" value="ECO:0007669"/>
    <property type="project" value="UniProtKB-EC"/>
</dbReference>
<dbReference type="CDD" id="cd00861">
    <property type="entry name" value="ProRS_anticodon_short"/>
    <property type="match status" value="1"/>
</dbReference>
<keyword evidence="10 14" id="KW-0030">Aminoacyl-tRNA synthetase</keyword>
<dbReference type="InterPro" id="IPR036621">
    <property type="entry name" value="Anticodon-bd_dom_sf"/>
</dbReference>
<dbReference type="InterPro" id="IPR044140">
    <property type="entry name" value="ProRS_anticodon_short"/>
</dbReference>
<accession>A0A485M935</accession>
<dbReference type="NCBIfam" id="NF006625">
    <property type="entry name" value="PRK09194.1"/>
    <property type="match status" value="1"/>
</dbReference>
<evidence type="ECO:0000256" key="9">
    <source>
        <dbReference type="ARBA" id="ARBA00022917"/>
    </source>
</evidence>
<dbReference type="InterPro" id="IPR033730">
    <property type="entry name" value="ProRS_core_prok"/>
</dbReference>
<evidence type="ECO:0000256" key="12">
    <source>
        <dbReference type="ARBA" id="ARBA00047671"/>
    </source>
</evidence>
<dbReference type="GO" id="GO:0002161">
    <property type="term" value="F:aminoacyl-tRNA deacylase activity"/>
    <property type="evidence" value="ECO:0007669"/>
    <property type="project" value="InterPro"/>
</dbReference>
<dbReference type="Gene3D" id="3.30.930.10">
    <property type="entry name" value="Bira Bifunctional Protein, Domain 2"/>
    <property type="match status" value="2"/>
</dbReference>
<dbReference type="InterPro" id="IPR004500">
    <property type="entry name" value="Pro-tRNA-synth_IIa_bac-type"/>
</dbReference>
<dbReference type="InterPro" id="IPR007214">
    <property type="entry name" value="YbaK/aa-tRNA-synth-assoc-dom"/>
</dbReference>
<dbReference type="Pfam" id="PF00587">
    <property type="entry name" value="tRNA-synt_2b"/>
    <property type="match status" value="1"/>
</dbReference>
<dbReference type="HAMAP" id="MF_01569">
    <property type="entry name" value="Pro_tRNA_synth_type1"/>
    <property type="match status" value="1"/>
</dbReference>
<dbReference type="InterPro" id="IPR002314">
    <property type="entry name" value="aa-tRNA-synt_IIb"/>
</dbReference>
<dbReference type="InterPro" id="IPR004154">
    <property type="entry name" value="Anticodon-bd"/>
</dbReference>
<comment type="catalytic activity">
    <reaction evidence="12">
        <text>tRNA(Pro) + L-proline + ATP = L-prolyl-tRNA(Pro) + AMP + diphosphate</text>
        <dbReference type="Rhea" id="RHEA:14305"/>
        <dbReference type="Rhea" id="RHEA-COMP:9700"/>
        <dbReference type="Rhea" id="RHEA-COMP:9702"/>
        <dbReference type="ChEBI" id="CHEBI:30616"/>
        <dbReference type="ChEBI" id="CHEBI:33019"/>
        <dbReference type="ChEBI" id="CHEBI:60039"/>
        <dbReference type="ChEBI" id="CHEBI:78442"/>
        <dbReference type="ChEBI" id="CHEBI:78532"/>
        <dbReference type="ChEBI" id="CHEBI:456215"/>
        <dbReference type="EC" id="6.1.1.15"/>
    </reaction>
</comment>
<evidence type="ECO:0000313" key="14">
    <source>
        <dbReference type="EMBL" id="VFU18793.1"/>
    </source>
</evidence>
<dbReference type="EC" id="6.1.1.15" evidence="3"/>
<evidence type="ECO:0000256" key="3">
    <source>
        <dbReference type="ARBA" id="ARBA00012831"/>
    </source>
</evidence>
<evidence type="ECO:0000256" key="10">
    <source>
        <dbReference type="ARBA" id="ARBA00023146"/>
    </source>
</evidence>
<dbReference type="Pfam" id="PF04073">
    <property type="entry name" value="tRNA_edit"/>
    <property type="match status" value="1"/>
</dbReference>
<dbReference type="InterPro" id="IPR006195">
    <property type="entry name" value="aa-tRNA-synth_II"/>
</dbReference>
<feature type="domain" description="Aminoacyl-transfer RNA synthetases class-II family profile" evidence="13">
    <location>
        <begin position="33"/>
        <end position="466"/>
    </location>
</feature>
<dbReference type="NCBIfam" id="TIGR00409">
    <property type="entry name" value="proS_fam_II"/>
    <property type="match status" value="1"/>
</dbReference>
<dbReference type="FunFam" id="3.30.930.10:FF:000065">
    <property type="entry name" value="Proline--tRNA ligase"/>
    <property type="match status" value="1"/>
</dbReference>
<dbReference type="SUPFAM" id="SSF52954">
    <property type="entry name" value="Class II aaRS ABD-related"/>
    <property type="match status" value="1"/>
</dbReference>
<dbReference type="InterPro" id="IPR050062">
    <property type="entry name" value="Pro-tRNA_synthetase"/>
</dbReference>
<proteinExistence type="inferred from homology"/>
<name>A0A485M935_9ZZZZ</name>
<evidence type="ECO:0000256" key="8">
    <source>
        <dbReference type="ARBA" id="ARBA00022840"/>
    </source>
</evidence>
<dbReference type="Pfam" id="PF03129">
    <property type="entry name" value="HGTP_anticodon"/>
    <property type="match status" value="1"/>
</dbReference>
<evidence type="ECO:0000256" key="2">
    <source>
        <dbReference type="ARBA" id="ARBA00011738"/>
    </source>
</evidence>
<dbReference type="FunFam" id="3.30.930.10:FF:000066">
    <property type="entry name" value="Proline--tRNA ligase"/>
    <property type="match status" value="1"/>
</dbReference>
<dbReference type="AlphaFoldDB" id="A0A485M935"/>
<dbReference type="EMBL" id="CAADRM010000158">
    <property type="protein sequence ID" value="VFU18793.1"/>
    <property type="molecule type" value="Genomic_DNA"/>
</dbReference>
<evidence type="ECO:0000256" key="7">
    <source>
        <dbReference type="ARBA" id="ARBA00022741"/>
    </source>
</evidence>
<evidence type="ECO:0000256" key="1">
    <source>
        <dbReference type="ARBA" id="ARBA00004496"/>
    </source>
</evidence>
<dbReference type="Gene3D" id="3.90.960.10">
    <property type="entry name" value="YbaK/aminoacyl-tRNA synthetase-associated domain"/>
    <property type="match status" value="1"/>
</dbReference>
<evidence type="ECO:0000259" key="13">
    <source>
        <dbReference type="PROSITE" id="PS50862"/>
    </source>
</evidence>
<dbReference type="InterPro" id="IPR002316">
    <property type="entry name" value="Pro-tRNA-ligase_IIa"/>
</dbReference>
<dbReference type="SUPFAM" id="SSF55681">
    <property type="entry name" value="Class II aaRS and biotin synthetases"/>
    <property type="match status" value="1"/>
</dbReference>
<organism evidence="14">
    <name type="scientific">anaerobic digester metagenome</name>
    <dbReference type="NCBI Taxonomy" id="1263854"/>
    <lineage>
        <taxon>unclassified sequences</taxon>
        <taxon>metagenomes</taxon>
        <taxon>ecological metagenomes</taxon>
    </lineage>
</organism>
<dbReference type="GO" id="GO:0005524">
    <property type="term" value="F:ATP binding"/>
    <property type="evidence" value="ECO:0007669"/>
    <property type="project" value="UniProtKB-KW"/>
</dbReference>
<evidence type="ECO:0000256" key="5">
    <source>
        <dbReference type="ARBA" id="ARBA00022490"/>
    </source>
</evidence>
<dbReference type="PIRSF" id="PIRSF001535">
    <property type="entry name" value="ProRS_1"/>
    <property type="match status" value="1"/>
</dbReference>